<keyword evidence="2" id="KW-1185">Reference proteome</keyword>
<dbReference type="SUPFAM" id="SSF53098">
    <property type="entry name" value="Ribonuclease H-like"/>
    <property type="match status" value="1"/>
</dbReference>
<dbReference type="PANTHER" id="PTHR42648">
    <property type="entry name" value="TRANSPOSASE, PUTATIVE-RELATED"/>
    <property type="match status" value="1"/>
</dbReference>
<reference evidence="1 2" key="1">
    <citation type="journal article" date="2012" name="Nat. Biotechnol.">
        <title>Draft genome sequence of pigeonpea (Cajanus cajan), an orphan legume crop of resource-poor farmers.</title>
        <authorList>
            <person name="Varshney R.K."/>
            <person name="Chen W."/>
            <person name="Li Y."/>
            <person name="Bharti A.K."/>
            <person name="Saxena R.K."/>
            <person name="Schlueter J.A."/>
            <person name="Donoghue M.T."/>
            <person name="Azam S."/>
            <person name="Fan G."/>
            <person name="Whaley A.M."/>
            <person name="Farmer A.D."/>
            <person name="Sheridan J."/>
            <person name="Iwata A."/>
            <person name="Tuteja R."/>
            <person name="Penmetsa R.V."/>
            <person name="Wu W."/>
            <person name="Upadhyaya H.D."/>
            <person name="Yang S.P."/>
            <person name="Shah T."/>
            <person name="Saxena K.B."/>
            <person name="Michael T."/>
            <person name="McCombie W.R."/>
            <person name="Yang B."/>
            <person name="Zhang G."/>
            <person name="Yang H."/>
            <person name="Wang J."/>
            <person name="Spillane C."/>
            <person name="Cook D.R."/>
            <person name="May G.D."/>
            <person name="Xu X."/>
            <person name="Jackson S.A."/>
        </authorList>
    </citation>
    <scope>NUCLEOTIDE SEQUENCE [LARGE SCALE GENOMIC DNA]</scope>
    <source>
        <strain evidence="2">cv. Asha</strain>
    </source>
</reference>
<accession>A0A151TAL1</accession>
<protein>
    <submittedName>
        <fullName evidence="1">Retrovirus-related Pol polyprotein from transposon TNT 1-94</fullName>
    </submittedName>
</protein>
<dbReference type="AlphaFoldDB" id="A0A151TAL1"/>
<evidence type="ECO:0000313" key="1">
    <source>
        <dbReference type="EMBL" id="KYP64098.1"/>
    </source>
</evidence>
<dbReference type="Gene3D" id="3.30.420.10">
    <property type="entry name" value="Ribonuclease H-like superfamily/Ribonuclease H"/>
    <property type="match status" value="1"/>
</dbReference>
<dbReference type="InterPro" id="IPR039537">
    <property type="entry name" value="Retrotran_Ty1/copia-like"/>
</dbReference>
<dbReference type="Proteomes" id="UP000075243">
    <property type="component" value="Chromosome 7"/>
</dbReference>
<name>A0A151TAL1_CAJCA</name>
<dbReference type="PANTHER" id="PTHR42648:SF28">
    <property type="entry name" value="TRANSPOSON-ENCODED PROTEIN WITH RIBONUCLEASE H-LIKE AND RETROVIRUS ZINC FINGER-LIKE DOMAINS"/>
    <property type="match status" value="1"/>
</dbReference>
<gene>
    <name evidence="1" type="ORF">KK1_018687</name>
</gene>
<organism evidence="1 2">
    <name type="scientific">Cajanus cajan</name>
    <name type="common">Pigeon pea</name>
    <name type="synonym">Cajanus indicus</name>
    <dbReference type="NCBI Taxonomy" id="3821"/>
    <lineage>
        <taxon>Eukaryota</taxon>
        <taxon>Viridiplantae</taxon>
        <taxon>Streptophyta</taxon>
        <taxon>Embryophyta</taxon>
        <taxon>Tracheophyta</taxon>
        <taxon>Spermatophyta</taxon>
        <taxon>Magnoliopsida</taxon>
        <taxon>eudicotyledons</taxon>
        <taxon>Gunneridae</taxon>
        <taxon>Pentapetalae</taxon>
        <taxon>rosids</taxon>
        <taxon>fabids</taxon>
        <taxon>Fabales</taxon>
        <taxon>Fabaceae</taxon>
        <taxon>Papilionoideae</taxon>
        <taxon>50 kb inversion clade</taxon>
        <taxon>NPAAA clade</taxon>
        <taxon>indigoferoid/millettioid clade</taxon>
        <taxon>Phaseoleae</taxon>
        <taxon>Cajanus</taxon>
    </lineage>
</organism>
<dbReference type="EMBL" id="CM003609">
    <property type="protein sequence ID" value="KYP64098.1"/>
    <property type="molecule type" value="Genomic_DNA"/>
</dbReference>
<feature type="non-terminal residue" evidence="1">
    <location>
        <position position="1"/>
    </location>
</feature>
<dbReference type="GO" id="GO:0003676">
    <property type="term" value="F:nucleic acid binding"/>
    <property type="evidence" value="ECO:0007669"/>
    <property type="project" value="InterPro"/>
</dbReference>
<dbReference type="Gramene" id="C.cajan_18154.t">
    <property type="protein sequence ID" value="C.cajan_18154.t"/>
    <property type="gene ID" value="C.cajan_18154"/>
</dbReference>
<evidence type="ECO:0000313" key="2">
    <source>
        <dbReference type="Proteomes" id="UP000075243"/>
    </source>
</evidence>
<dbReference type="InterPro" id="IPR012337">
    <property type="entry name" value="RNaseH-like_sf"/>
</dbReference>
<dbReference type="InterPro" id="IPR036397">
    <property type="entry name" value="RNaseH_sf"/>
</dbReference>
<sequence length="91" mass="10468">IIKLTSSNYFIWKFKMEDILYANICTISVSKIPQYNGMVERMNKTIVKIMRILLSYAKLPKSFWGEASMTTIDLINLSPSTLLNGDVLNKF</sequence>
<proteinExistence type="predicted"/>